<feature type="coiled-coil region" evidence="8">
    <location>
        <begin position="50"/>
        <end position="112"/>
    </location>
</feature>
<keyword evidence="11" id="KW-1185">Reference proteome</keyword>
<name>A0A5C6RKJ8_9BACT</name>
<feature type="transmembrane region" description="Helical" evidence="9">
    <location>
        <begin position="445"/>
        <end position="463"/>
    </location>
</feature>
<evidence type="ECO:0000256" key="8">
    <source>
        <dbReference type="SAM" id="Coils"/>
    </source>
</evidence>
<comment type="caution">
    <text evidence="10">The sequence shown here is derived from an EMBL/GenBank/DDBJ whole genome shotgun (WGS) entry which is preliminary data.</text>
</comment>
<evidence type="ECO:0000313" key="11">
    <source>
        <dbReference type="Proteomes" id="UP000321580"/>
    </source>
</evidence>
<dbReference type="GO" id="GO:0033179">
    <property type="term" value="C:proton-transporting V-type ATPase, V0 domain"/>
    <property type="evidence" value="ECO:0007669"/>
    <property type="project" value="InterPro"/>
</dbReference>
<dbReference type="InterPro" id="IPR002490">
    <property type="entry name" value="V-ATPase_116kDa_su"/>
</dbReference>
<protein>
    <recommendedName>
        <fullName evidence="12">V-type ATP synthase subunit I</fullName>
    </recommendedName>
</protein>
<dbReference type="PANTHER" id="PTHR11629:SF63">
    <property type="entry name" value="V-TYPE PROTON ATPASE SUBUNIT A"/>
    <property type="match status" value="1"/>
</dbReference>
<dbReference type="GO" id="GO:0016471">
    <property type="term" value="C:vacuolar proton-transporting V-type ATPase complex"/>
    <property type="evidence" value="ECO:0007669"/>
    <property type="project" value="TreeGrafter"/>
</dbReference>
<keyword evidence="7 9" id="KW-0472">Membrane</keyword>
<feature type="transmembrane region" description="Helical" evidence="9">
    <location>
        <begin position="324"/>
        <end position="353"/>
    </location>
</feature>
<dbReference type="PANTHER" id="PTHR11629">
    <property type="entry name" value="VACUOLAR PROTON ATPASES"/>
    <property type="match status" value="1"/>
</dbReference>
<evidence type="ECO:0008006" key="12">
    <source>
        <dbReference type="Google" id="ProtNLM"/>
    </source>
</evidence>
<accession>A0A5C6RKJ8</accession>
<dbReference type="GO" id="GO:0051117">
    <property type="term" value="F:ATPase binding"/>
    <property type="evidence" value="ECO:0007669"/>
    <property type="project" value="TreeGrafter"/>
</dbReference>
<keyword evidence="6" id="KW-0406">Ion transport</keyword>
<evidence type="ECO:0000256" key="9">
    <source>
        <dbReference type="SAM" id="Phobius"/>
    </source>
</evidence>
<feature type="transmembrane region" description="Helical" evidence="9">
    <location>
        <begin position="412"/>
        <end position="433"/>
    </location>
</feature>
<dbReference type="Proteomes" id="UP000321580">
    <property type="component" value="Unassembled WGS sequence"/>
</dbReference>
<evidence type="ECO:0000313" key="10">
    <source>
        <dbReference type="EMBL" id="TXB62876.1"/>
    </source>
</evidence>
<comment type="subcellular location">
    <subcellularLocation>
        <location evidence="1">Membrane</location>
        <topology evidence="1">Multi-pass membrane protein</topology>
    </subcellularLocation>
</comment>
<evidence type="ECO:0000256" key="2">
    <source>
        <dbReference type="ARBA" id="ARBA00009904"/>
    </source>
</evidence>
<dbReference type="EMBL" id="VOOR01000022">
    <property type="protein sequence ID" value="TXB62876.1"/>
    <property type="molecule type" value="Genomic_DNA"/>
</dbReference>
<evidence type="ECO:0000256" key="6">
    <source>
        <dbReference type="ARBA" id="ARBA00023065"/>
    </source>
</evidence>
<gene>
    <name evidence="10" type="ORF">FRY97_11810</name>
</gene>
<sequence length="610" mass="66924">MPKPTKAMIAPMQRYLFLVHHAAYAPFLEGLRALGTVHVRLMERQGTAGLQDKQQLSSQLETALRALKKRAVKPLPPASVSIQAGQTAAATVLELQEQVERLSREREEWQKEYELWAPWGNFSKNSLAGLMQAGWQPHFLSFPEKHFGLPQAEALPLWHISQQGPDVLCFGLTRAGEQIDLPHAKQLPLPRAGTVELLEKLKEADEQIARAEQRLDELAATAQPAIAAALEDALDSLQILGLVHGSRQAADEHLRVLEGFVPVAQSGSVEAFCEEAQVVFLKGRPRPEDQPPIKLDNDGFTRLFVPIGQLFALPKYHSIDLTPYFAPFFLLFFGFCLGDAGYGLALLLGATVYKHLRAPKSLRPTLTLVQFLGVGTVLFGILTGTVFGLNLLQEEFAWLGEAKRFMLDSDQTFQLALGLGIVQMLFGLGIQMANKWRQFGWRYGLAPLGWIILIIGLLDLALFHALGPYSSYAAWAGAAFIVGFSEPEGSFFSRIGSGAWALYGITGLFGDLLSYIRLFALGIASAILGMVINSIALQIQGLGGAAGMILFVVFLLVGHTANLFIAALGAFVHPMRLTFVEFYKNAGFEGGGKAYRPLRKDFEIPSTKEI</sequence>
<organism evidence="10 11">
    <name type="scientific">Phaeodactylibacter luteus</name>
    <dbReference type="NCBI Taxonomy" id="1564516"/>
    <lineage>
        <taxon>Bacteria</taxon>
        <taxon>Pseudomonadati</taxon>
        <taxon>Bacteroidota</taxon>
        <taxon>Saprospiria</taxon>
        <taxon>Saprospirales</taxon>
        <taxon>Haliscomenobacteraceae</taxon>
        <taxon>Phaeodactylibacter</taxon>
    </lineage>
</organism>
<feature type="coiled-coil region" evidence="8">
    <location>
        <begin position="194"/>
        <end position="221"/>
    </location>
</feature>
<feature type="transmembrane region" description="Helical" evidence="9">
    <location>
        <begin position="515"/>
        <end position="537"/>
    </location>
</feature>
<dbReference type="GO" id="GO:0007035">
    <property type="term" value="P:vacuolar acidification"/>
    <property type="evidence" value="ECO:0007669"/>
    <property type="project" value="TreeGrafter"/>
</dbReference>
<keyword evidence="5 9" id="KW-1133">Transmembrane helix</keyword>
<dbReference type="AlphaFoldDB" id="A0A5C6RKJ8"/>
<dbReference type="OrthoDB" id="9803814at2"/>
<evidence type="ECO:0000256" key="4">
    <source>
        <dbReference type="ARBA" id="ARBA00022692"/>
    </source>
</evidence>
<comment type="similarity">
    <text evidence="2">Belongs to the V-ATPase 116 kDa subunit family.</text>
</comment>
<reference evidence="10 11" key="1">
    <citation type="submission" date="2019-08" db="EMBL/GenBank/DDBJ databases">
        <title>Genome of Phaeodactylibacter luteus.</title>
        <authorList>
            <person name="Bowman J.P."/>
        </authorList>
    </citation>
    <scope>NUCLEOTIDE SEQUENCE [LARGE SCALE GENOMIC DNA]</scope>
    <source>
        <strain evidence="10 11">KCTC 42180</strain>
    </source>
</reference>
<evidence type="ECO:0000256" key="5">
    <source>
        <dbReference type="ARBA" id="ARBA00022989"/>
    </source>
</evidence>
<proteinExistence type="inferred from homology"/>
<keyword evidence="8" id="KW-0175">Coiled coil</keyword>
<feature type="transmembrane region" description="Helical" evidence="9">
    <location>
        <begin position="549"/>
        <end position="572"/>
    </location>
</feature>
<keyword evidence="4 9" id="KW-0812">Transmembrane</keyword>
<keyword evidence="3" id="KW-0813">Transport</keyword>
<evidence type="ECO:0000256" key="1">
    <source>
        <dbReference type="ARBA" id="ARBA00004141"/>
    </source>
</evidence>
<evidence type="ECO:0000256" key="7">
    <source>
        <dbReference type="ARBA" id="ARBA00023136"/>
    </source>
</evidence>
<feature type="transmembrane region" description="Helical" evidence="9">
    <location>
        <begin position="365"/>
        <end position="392"/>
    </location>
</feature>
<dbReference type="GO" id="GO:0046961">
    <property type="term" value="F:proton-transporting ATPase activity, rotational mechanism"/>
    <property type="evidence" value="ECO:0007669"/>
    <property type="project" value="InterPro"/>
</dbReference>
<evidence type="ECO:0000256" key="3">
    <source>
        <dbReference type="ARBA" id="ARBA00022448"/>
    </source>
</evidence>